<proteinExistence type="inferred from homology"/>
<dbReference type="PANTHER" id="PTHR30126">
    <property type="entry name" value="HTH-TYPE TRANSCRIPTIONAL REGULATOR"/>
    <property type="match status" value="1"/>
</dbReference>
<dbReference type="InterPro" id="IPR036390">
    <property type="entry name" value="WH_DNA-bd_sf"/>
</dbReference>
<comment type="caution">
    <text evidence="6">The sequence shown here is derived from an EMBL/GenBank/DDBJ whole genome shotgun (WGS) entry which is preliminary data.</text>
</comment>
<dbReference type="GO" id="GO:0000976">
    <property type="term" value="F:transcription cis-regulatory region binding"/>
    <property type="evidence" value="ECO:0007669"/>
    <property type="project" value="TreeGrafter"/>
</dbReference>
<dbReference type="PROSITE" id="PS50931">
    <property type="entry name" value="HTH_LYSR"/>
    <property type="match status" value="1"/>
</dbReference>
<evidence type="ECO:0000313" key="7">
    <source>
        <dbReference type="Proteomes" id="UP000462152"/>
    </source>
</evidence>
<dbReference type="SUPFAM" id="SSF46785">
    <property type="entry name" value="Winged helix' DNA-binding domain"/>
    <property type="match status" value="1"/>
</dbReference>
<keyword evidence="4" id="KW-0804">Transcription</keyword>
<comment type="similarity">
    <text evidence="1">Belongs to the LysR transcriptional regulatory family.</text>
</comment>
<accession>A0A7K1LIT4</accession>
<evidence type="ECO:0000256" key="3">
    <source>
        <dbReference type="ARBA" id="ARBA00023125"/>
    </source>
</evidence>
<evidence type="ECO:0000259" key="5">
    <source>
        <dbReference type="PROSITE" id="PS50931"/>
    </source>
</evidence>
<dbReference type="SUPFAM" id="SSF53850">
    <property type="entry name" value="Periplasmic binding protein-like II"/>
    <property type="match status" value="1"/>
</dbReference>
<evidence type="ECO:0000256" key="2">
    <source>
        <dbReference type="ARBA" id="ARBA00023015"/>
    </source>
</evidence>
<dbReference type="InterPro" id="IPR005119">
    <property type="entry name" value="LysR_subst-bd"/>
</dbReference>
<protein>
    <submittedName>
        <fullName evidence="6">LysR family transcriptional regulator</fullName>
    </submittedName>
</protein>
<gene>
    <name evidence="6" type="ORF">GMA10_06345</name>
</gene>
<dbReference type="Gene3D" id="1.10.10.10">
    <property type="entry name" value="Winged helix-like DNA-binding domain superfamily/Winged helix DNA-binding domain"/>
    <property type="match status" value="1"/>
</dbReference>
<evidence type="ECO:0000256" key="1">
    <source>
        <dbReference type="ARBA" id="ARBA00009437"/>
    </source>
</evidence>
<dbReference type="Pfam" id="PF00126">
    <property type="entry name" value="HTH_1"/>
    <property type="match status" value="1"/>
</dbReference>
<dbReference type="EMBL" id="WOGT01000003">
    <property type="protein sequence ID" value="MUN54832.1"/>
    <property type="molecule type" value="Genomic_DNA"/>
</dbReference>
<dbReference type="Pfam" id="PF03466">
    <property type="entry name" value="LysR_substrate"/>
    <property type="match status" value="1"/>
</dbReference>
<feature type="domain" description="HTH lysR-type" evidence="5">
    <location>
        <begin position="7"/>
        <end position="64"/>
    </location>
</feature>
<name>A0A7K1LIT4_9MICC</name>
<dbReference type="RefSeq" id="WP_129314855.1">
    <property type="nucleotide sequence ID" value="NZ_NOIQ01000003.1"/>
</dbReference>
<evidence type="ECO:0000313" key="6">
    <source>
        <dbReference type="EMBL" id="MUN54832.1"/>
    </source>
</evidence>
<dbReference type="InterPro" id="IPR036388">
    <property type="entry name" value="WH-like_DNA-bd_sf"/>
</dbReference>
<dbReference type="GO" id="GO:0003700">
    <property type="term" value="F:DNA-binding transcription factor activity"/>
    <property type="evidence" value="ECO:0007669"/>
    <property type="project" value="InterPro"/>
</dbReference>
<dbReference type="Gene3D" id="3.40.190.290">
    <property type="match status" value="1"/>
</dbReference>
<dbReference type="AlphaFoldDB" id="A0A7K1LIT4"/>
<dbReference type="OrthoDB" id="9808620at2"/>
<keyword evidence="2" id="KW-0805">Transcription regulation</keyword>
<keyword evidence="7" id="KW-1185">Reference proteome</keyword>
<dbReference type="InterPro" id="IPR000847">
    <property type="entry name" value="LysR_HTH_N"/>
</dbReference>
<dbReference type="PANTHER" id="PTHR30126:SF39">
    <property type="entry name" value="HTH-TYPE TRANSCRIPTIONAL REGULATOR CYSL"/>
    <property type="match status" value="1"/>
</dbReference>
<organism evidence="6 7">
    <name type="scientific">Rothia koreensis</name>
    <dbReference type="NCBI Taxonomy" id="592378"/>
    <lineage>
        <taxon>Bacteria</taxon>
        <taxon>Bacillati</taxon>
        <taxon>Actinomycetota</taxon>
        <taxon>Actinomycetes</taxon>
        <taxon>Micrococcales</taxon>
        <taxon>Micrococcaceae</taxon>
        <taxon>Rothia</taxon>
    </lineage>
</organism>
<dbReference type="Proteomes" id="UP000462152">
    <property type="component" value="Unassembled WGS sequence"/>
</dbReference>
<evidence type="ECO:0000256" key="4">
    <source>
        <dbReference type="ARBA" id="ARBA00023163"/>
    </source>
</evidence>
<sequence length="308" mass="32584">MSVHRLPDLSVWALIDEVDRRGSLGAAARALGMTQQAASAKVRGAESLLGVDLFVRSPRGAVATPEGRTVLEAAAGLLESARSLAEAVDSVRGGTSRRLTVAASNTVVEHYLPTWTGAMLRRDPGVRIDVVAANSREVMRDVVAGDVEIGFVETPESPGGDPDAGRLREEARWQGKLLARSVAWDSIVLAVTSAHPWAEEPPTVDQVRATPLLLREYGSGTRRAVEQALPGMAAPAAEVGSLSALWRTARATGIPTFLPSRAIVEPLVPVRVEGLDVGRPIRAIWRRGRQLSAVASSLIAAAEDPASP</sequence>
<reference evidence="6 7" key="1">
    <citation type="submission" date="2019-12" db="EMBL/GenBank/DDBJ databases">
        <authorList>
            <person name="Li J."/>
            <person name="Shi Y."/>
            <person name="Xu G."/>
            <person name="Xiao D."/>
            <person name="Ran X."/>
        </authorList>
    </citation>
    <scope>NUCLEOTIDE SEQUENCE [LARGE SCALE GENOMIC DNA]</scope>
    <source>
        <strain evidence="6 7">JCM 15915</strain>
    </source>
</reference>
<keyword evidence="3" id="KW-0238">DNA-binding</keyword>